<keyword evidence="3" id="KW-0677">Repeat</keyword>
<keyword evidence="5" id="KW-0539">Nucleus</keyword>
<keyword evidence="2" id="KW-0507">mRNA processing</keyword>
<dbReference type="AlphaFoldDB" id="A0A067HD68"/>
<dbReference type="SMR" id="A0A067HD68"/>
<accession>A0A067HD68</accession>
<dbReference type="GO" id="GO:0008380">
    <property type="term" value="P:RNA splicing"/>
    <property type="evidence" value="ECO:0007669"/>
    <property type="project" value="UniProtKB-KW"/>
</dbReference>
<proteinExistence type="predicted"/>
<evidence type="ECO:0000256" key="3">
    <source>
        <dbReference type="ARBA" id="ARBA00022737"/>
    </source>
</evidence>
<dbReference type="GO" id="GO:0006397">
    <property type="term" value="P:mRNA processing"/>
    <property type="evidence" value="ECO:0007669"/>
    <property type="project" value="UniProtKB-KW"/>
</dbReference>
<evidence type="ECO:0000256" key="2">
    <source>
        <dbReference type="ARBA" id="ARBA00022664"/>
    </source>
</evidence>
<dbReference type="PANTHER" id="PTHR17204">
    <property type="entry name" value="PRE-MRNA PROCESSING PROTEIN PRP39-RELATED"/>
    <property type="match status" value="1"/>
</dbReference>
<protein>
    <submittedName>
        <fullName evidence="6">Uncharacterized protein</fullName>
    </submittedName>
</protein>
<evidence type="ECO:0000256" key="5">
    <source>
        <dbReference type="ARBA" id="ARBA00023242"/>
    </source>
</evidence>
<sequence length="73" mass="8649">MIRLVYNSFLADFHLCYGYWRKACCALLTRVVEVFEQSMQSATYSSDVWFHYCNLASEVPPDGHRKSEYQEEK</sequence>
<evidence type="ECO:0000256" key="4">
    <source>
        <dbReference type="ARBA" id="ARBA00023187"/>
    </source>
</evidence>
<evidence type="ECO:0000313" key="6">
    <source>
        <dbReference type="EMBL" id="KDO85736.1"/>
    </source>
</evidence>
<keyword evidence="4" id="KW-0508">mRNA splicing</keyword>
<evidence type="ECO:0000313" key="7">
    <source>
        <dbReference type="Proteomes" id="UP000027120"/>
    </source>
</evidence>
<evidence type="ECO:0000256" key="1">
    <source>
        <dbReference type="ARBA" id="ARBA00004123"/>
    </source>
</evidence>
<gene>
    <name evidence="6" type="ORF">CISIN_1g041861mg</name>
</gene>
<name>A0A067HD68_CITSI</name>
<keyword evidence="7" id="KW-1185">Reference proteome</keyword>
<dbReference type="Pfam" id="PF23240">
    <property type="entry name" value="HAT_PRP39_N"/>
    <property type="match status" value="1"/>
</dbReference>
<dbReference type="STRING" id="2711.A0A067HD68"/>
<dbReference type="Proteomes" id="UP000027120">
    <property type="component" value="Unassembled WGS sequence"/>
</dbReference>
<dbReference type="GO" id="GO:0005634">
    <property type="term" value="C:nucleus"/>
    <property type="evidence" value="ECO:0007669"/>
    <property type="project" value="UniProtKB-SubCell"/>
</dbReference>
<reference evidence="6 7" key="1">
    <citation type="submission" date="2014-04" db="EMBL/GenBank/DDBJ databases">
        <authorList>
            <consortium name="International Citrus Genome Consortium"/>
            <person name="Gmitter F."/>
            <person name="Chen C."/>
            <person name="Farmerie W."/>
            <person name="Harkins T."/>
            <person name="Desany B."/>
            <person name="Mohiuddin M."/>
            <person name="Kodira C."/>
            <person name="Borodovsky M."/>
            <person name="Lomsadze A."/>
            <person name="Burns P."/>
            <person name="Jenkins J."/>
            <person name="Prochnik S."/>
            <person name="Shu S."/>
            <person name="Chapman J."/>
            <person name="Pitluck S."/>
            <person name="Schmutz J."/>
            <person name="Rokhsar D."/>
        </authorList>
    </citation>
    <scope>NUCLEOTIDE SEQUENCE</scope>
</reference>
<comment type="subcellular location">
    <subcellularLocation>
        <location evidence="1">Nucleus</location>
    </subcellularLocation>
</comment>
<dbReference type="EMBL" id="KK784873">
    <property type="protein sequence ID" value="KDO85736.1"/>
    <property type="molecule type" value="Genomic_DNA"/>
</dbReference>
<organism evidence="6 7">
    <name type="scientific">Citrus sinensis</name>
    <name type="common">Sweet orange</name>
    <name type="synonym">Citrus aurantium var. sinensis</name>
    <dbReference type="NCBI Taxonomy" id="2711"/>
    <lineage>
        <taxon>Eukaryota</taxon>
        <taxon>Viridiplantae</taxon>
        <taxon>Streptophyta</taxon>
        <taxon>Embryophyta</taxon>
        <taxon>Tracheophyta</taxon>
        <taxon>Spermatophyta</taxon>
        <taxon>Magnoliopsida</taxon>
        <taxon>eudicotyledons</taxon>
        <taxon>Gunneridae</taxon>
        <taxon>Pentapetalae</taxon>
        <taxon>rosids</taxon>
        <taxon>malvids</taxon>
        <taxon>Sapindales</taxon>
        <taxon>Rutaceae</taxon>
        <taxon>Aurantioideae</taxon>
        <taxon>Citrus</taxon>
    </lineage>
</organism>
<dbReference type="PANTHER" id="PTHR17204:SF26">
    <property type="entry name" value="PRE-MRNA-PROCESSING FACTOR 39-2"/>
    <property type="match status" value="1"/>
</dbReference>